<dbReference type="InterPro" id="IPR011109">
    <property type="entry name" value="DNA_bind_recombinase_dom"/>
</dbReference>
<dbReference type="RefSeq" id="WP_220148451.1">
    <property type="nucleotide sequence ID" value="NZ_JAHXZI010000026.1"/>
</dbReference>
<feature type="domain" description="Recombinase" evidence="2">
    <location>
        <begin position="117"/>
        <end position="278"/>
    </location>
</feature>
<accession>A0ABS7BEJ3</accession>
<dbReference type="InterPro" id="IPR038109">
    <property type="entry name" value="DNA_bind_recomb_sf"/>
</dbReference>
<protein>
    <submittedName>
        <fullName evidence="3">Recombinase family protein</fullName>
    </submittedName>
</protein>
<gene>
    <name evidence="3" type="ORF">KZ829_36770</name>
</gene>
<dbReference type="EMBL" id="JAHXZI010000026">
    <property type="protein sequence ID" value="MBW6439292.1"/>
    <property type="molecule type" value="Genomic_DNA"/>
</dbReference>
<evidence type="ECO:0000313" key="4">
    <source>
        <dbReference type="Proteomes" id="UP001519863"/>
    </source>
</evidence>
<name>A0ABS7BEJ3_9ACTN</name>
<dbReference type="PROSITE" id="PS51737">
    <property type="entry name" value="RECOMBINASE_DNA_BIND"/>
    <property type="match status" value="1"/>
</dbReference>
<keyword evidence="4" id="KW-1185">Reference proteome</keyword>
<dbReference type="PANTHER" id="PTHR30461">
    <property type="entry name" value="DNA-INVERTASE FROM LAMBDOID PROPHAGE"/>
    <property type="match status" value="1"/>
</dbReference>
<dbReference type="Proteomes" id="UP001519863">
    <property type="component" value="Unassembled WGS sequence"/>
</dbReference>
<organism evidence="3 4">
    <name type="scientific">Actinoplanes hulinensis</name>
    <dbReference type="NCBI Taxonomy" id="1144547"/>
    <lineage>
        <taxon>Bacteria</taxon>
        <taxon>Bacillati</taxon>
        <taxon>Actinomycetota</taxon>
        <taxon>Actinomycetes</taxon>
        <taxon>Micromonosporales</taxon>
        <taxon>Micromonosporaceae</taxon>
        <taxon>Actinoplanes</taxon>
    </lineage>
</organism>
<comment type="caution">
    <text evidence="3">The sequence shown here is derived from an EMBL/GenBank/DDBJ whole genome shotgun (WGS) entry which is preliminary data.</text>
</comment>
<dbReference type="Gene3D" id="3.90.1750.20">
    <property type="entry name" value="Putative Large Serine Recombinase, Chain B, Domain 2"/>
    <property type="match status" value="1"/>
</dbReference>
<dbReference type="PANTHER" id="PTHR30461:SF23">
    <property type="entry name" value="DNA RECOMBINASE-RELATED"/>
    <property type="match status" value="1"/>
</dbReference>
<dbReference type="Pfam" id="PF07508">
    <property type="entry name" value="Recombinase"/>
    <property type="match status" value="1"/>
</dbReference>
<evidence type="ECO:0000313" key="3">
    <source>
        <dbReference type="EMBL" id="MBW6439292.1"/>
    </source>
</evidence>
<sequence>MPIPLPLSATAPPDVFDAWQRSDPPVPRIRGRGRPLAAGGLRFAFYGRISQLKAFGVEVWMPEAEGLVDLESADHRALLMMLGHQSQREVLRTRFRVRAAMTAQVREQGRHPGGRPPYGYRLVDAGPHPSTVQASWGRRQHRLVVDPVAAEHVRWIFARRLEGWSTAGIARVLNERRVPSPGVYDHVRNPHREGTVWTLRTVAAILANPRYTGRQVWNRQFTDHREAVPGDRRSSLGPVRVWNPRADWVICPDRTHSALVSDEDFTTVQEITARAVPEDGQQRRYALTGLLICVVCGRRMSGHWVNGRAGYRCRHGHTSAQPTPEGAPRWVYRSEARLVEDLIAANPELADLVDAGDVAAYLRARDMVVVCGHDNPVIEEAAGEPEDHPVTDAEQPASIGNAKIKSPSGERETSGAASTVSGRAEAGDAITVSE</sequence>
<reference evidence="3 4" key="1">
    <citation type="journal article" date="2013" name="Antonie Van Leeuwenhoek">
        <title>Actinoplanes hulinensis sp. nov., a novel actinomycete isolated from soybean root (Glycine max (L.) Merr).</title>
        <authorList>
            <person name="Shen Y."/>
            <person name="Liu C."/>
            <person name="Wang X."/>
            <person name="Zhao J."/>
            <person name="Jia F."/>
            <person name="Zhang Y."/>
            <person name="Wang L."/>
            <person name="Yang D."/>
            <person name="Xiang W."/>
        </authorList>
    </citation>
    <scope>NUCLEOTIDE SEQUENCE [LARGE SCALE GENOMIC DNA]</scope>
    <source>
        <strain evidence="3 4">NEAU-M9</strain>
    </source>
</reference>
<proteinExistence type="predicted"/>
<feature type="region of interest" description="Disordered" evidence="1">
    <location>
        <begin position="380"/>
        <end position="434"/>
    </location>
</feature>
<dbReference type="InterPro" id="IPR025827">
    <property type="entry name" value="Zn_ribbon_recom_dom"/>
</dbReference>
<dbReference type="InterPro" id="IPR050639">
    <property type="entry name" value="SSR_resolvase"/>
</dbReference>
<dbReference type="Pfam" id="PF13408">
    <property type="entry name" value="Zn_ribbon_recom"/>
    <property type="match status" value="1"/>
</dbReference>
<evidence type="ECO:0000259" key="2">
    <source>
        <dbReference type="PROSITE" id="PS51737"/>
    </source>
</evidence>
<evidence type="ECO:0000256" key="1">
    <source>
        <dbReference type="SAM" id="MobiDB-lite"/>
    </source>
</evidence>